<dbReference type="EMBL" id="LGAV01000003">
    <property type="protein sequence ID" value="KOS14883.1"/>
    <property type="molecule type" value="Genomic_DNA"/>
</dbReference>
<accession>A0A0M9VPW4</accession>
<dbReference type="AlphaFoldDB" id="A0A0M9VPW4"/>
<dbReference type="InterPro" id="IPR000011">
    <property type="entry name" value="UBQ/SUMO-activ_enz_E1-like"/>
</dbReference>
<comment type="subcellular location">
    <subcellularLocation>
        <location evidence="1">Nucleus</location>
    </subcellularLocation>
</comment>
<feature type="domain" description="THIF-type NAD/FAD binding fold" evidence="7">
    <location>
        <begin position="20"/>
        <end position="316"/>
    </location>
</feature>
<dbReference type="InterPro" id="IPR035985">
    <property type="entry name" value="Ubiquitin-activating_enz"/>
</dbReference>
<dbReference type="GeneID" id="28727094"/>
<dbReference type="RefSeq" id="XP_017992515.1">
    <property type="nucleotide sequence ID" value="XM_018135219.1"/>
</dbReference>
<evidence type="ECO:0000313" key="8">
    <source>
        <dbReference type="EMBL" id="KOS14883.1"/>
    </source>
</evidence>
<dbReference type="GO" id="GO:0031510">
    <property type="term" value="C:SUMO activating enzyme complex"/>
    <property type="evidence" value="ECO:0007669"/>
    <property type="project" value="TreeGrafter"/>
</dbReference>
<comment type="caution">
    <text evidence="8">The sequence shown here is derived from an EMBL/GenBank/DDBJ whole genome shotgun (WGS) entry which is preliminary data.</text>
</comment>
<organism evidence="8 9">
    <name type="scientific">Malassezia pachydermatis</name>
    <dbReference type="NCBI Taxonomy" id="77020"/>
    <lineage>
        <taxon>Eukaryota</taxon>
        <taxon>Fungi</taxon>
        <taxon>Dikarya</taxon>
        <taxon>Basidiomycota</taxon>
        <taxon>Ustilaginomycotina</taxon>
        <taxon>Malasseziomycetes</taxon>
        <taxon>Malasseziales</taxon>
        <taxon>Malasseziaceae</taxon>
        <taxon>Malassezia</taxon>
    </lineage>
</organism>
<dbReference type="Proteomes" id="UP000037751">
    <property type="component" value="Unassembled WGS sequence"/>
</dbReference>
<dbReference type="VEuPathDB" id="FungiDB:Malapachy_0704"/>
<evidence type="ECO:0000259" key="7">
    <source>
        <dbReference type="Pfam" id="PF00899"/>
    </source>
</evidence>
<dbReference type="OrthoDB" id="1708823at2759"/>
<dbReference type="PRINTS" id="PR01849">
    <property type="entry name" value="UBIQUITINACT"/>
</dbReference>
<evidence type="ECO:0000256" key="1">
    <source>
        <dbReference type="ARBA" id="ARBA00004123"/>
    </source>
</evidence>
<dbReference type="Pfam" id="PF00899">
    <property type="entry name" value="ThiF"/>
    <property type="match status" value="1"/>
</dbReference>
<dbReference type="InterPro" id="IPR000594">
    <property type="entry name" value="ThiF_NAD_FAD-bd"/>
</dbReference>
<evidence type="ECO:0000256" key="4">
    <source>
        <dbReference type="ARBA" id="ARBA00022786"/>
    </source>
</evidence>
<dbReference type="InterPro" id="IPR045886">
    <property type="entry name" value="ThiF/MoeB/HesA"/>
</dbReference>
<dbReference type="GO" id="GO:0016925">
    <property type="term" value="P:protein sumoylation"/>
    <property type="evidence" value="ECO:0007669"/>
    <property type="project" value="TreeGrafter"/>
</dbReference>
<dbReference type="SUPFAM" id="SSF69572">
    <property type="entry name" value="Activating enzymes of the ubiquitin-like proteins"/>
    <property type="match status" value="1"/>
</dbReference>
<gene>
    <name evidence="8" type="ORF">Malapachy_0704</name>
</gene>
<evidence type="ECO:0000256" key="6">
    <source>
        <dbReference type="ARBA" id="ARBA00044354"/>
    </source>
</evidence>
<name>A0A0M9VPW4_9BASI</name>
<keyword evidence="9" id="KW-1185">Reference proteome</keyword>
<comment type="similarity">
    <text evidence="3">Belongs to the ubiquitin-activating E1 family.</text>
</comment>
<reference evidence="8 9" key="1">
    <citation type="submission" date="2015-07" db="EMBL/GenBank/DDBJ databases">
        <title>Draft Genome Sequence of Malassezia furfur CBS1878 and Malassezia pachydermatis CBS1879.</title>
        <authorList>
            <person name="Triana S."/>
            <person name="Ohm R."/>
            <person name="Gonzalez A."/>
            <person name="DeCock H."/>
            <person name="Restrepo S."/>
            <person name="Celis A."/>
        </authorList>
    </citation>
    <scope>NUCLEOTIDE SEQUENCE [LARGE SCALE GENOMIC DNA]</scope>
    <source>
        <strain evidence="8 9">CBS 1879</strain>
    </source>
</reference>
<evidence type="ECO:0000256" key="3">
    <source>
        <dbReference type="ARBA" id="ARBA00005673"/>
    </source>
</evidence>
<dbReference type="PANTHER" id="PTHR10953:SF162">
    <property type="entry name" value="SUMO-ACTIVATING ENZYME SUBUNIT 1"/>
    <property type="match status" value="1"/>
</dbReference>
<keyword evidence="5" id="KW-0539">Nucleus</keyword>
<evidence type="ECO:0000256" key="2">
    <source>
        <dbReference type="ARBA" id="ARBA00004718"/>
    </source>
</evidence>
<comment type="pathway">
    <text evidence="2">Protein modification; protein sumoylation.</text>
</comment>
<keyword evidence="4" id="KW-0833">Ubl conjugation pathway</keyword>
<dbReference type="GO" id="GO:0005737">
    <property type="term" value="C:cytoplasm"/>
    <property type="evidence" value="ECO:0007669"/>
    <property type="project" value="TreeGrafter"/>
</dbReference>
<protein>
    <recommendedName>
        <fullName evidence="6">Ubiquitin-like 1-activating enzyme E1A</fullName>
    </recommendedName>
</protein>
<dbReference type="Gene3D" id="3.40.50.720">
    <property type="entry name" value="NAD(P)-binding Rossmann-like Domain"/>
    <property type="match status" value="1"/>
</dbReference>
<dbReference type="GO" id="GO:0019948">
    <property type="term" value="F:SUMO activating enzyme activity"/>
    <property type="evidence" value="ECO:0007669"/>
    <property type="project" value="TreeGrafter"/>
</dbReference>
<proteinExistence type="inferred from homology"/>
<dbReference type="STRING" id="77020.A0A0M9VPW4"/>
<evidence type="ECO:0000256" key="5">
    <source>
        <dbReference type="ARBA" id="ARBA00023242"/>
    </source>
</evidence>
<dbReference type="PANTHER" id="PTHR10953">
    <property type="entry name" value="UBIQUITIN-ACTIVATING ENZYME E1"/>
    <property type="match status" value="1"/>
</dbReference>
<evidence type="ECO:0000313" key="9">
    <source>
        <dbReference type="Proteomes" id="UP000037751"/>
    </source>
</evidence>
<sequence length="346" mass="37307">MSSPPPPQGTGVTEDEAALYDRQIRLWGLEAQNRMRSAHIVVVTLSGVATEVIKNVVLAGIGKLTIVDAGIVLEEDLSASFFFRADDVGQPRISDAPLQRIQQLNPHVGIQGVAHEGVPSHKALQELRPNVVIVTSGTKEELVQWNDACRSADAMFFASAAQGMGGFVFCDLGALTYATERPSPDDPSEKVLKRFEQTFVPLSESLKAPWSFRPSPGLIATLAQWAIMQDTTPPSTLNDYEQALETHASDIMSSKNAKTASVFRRRDAKTFYAHFAKATYDAVTRRSTASFAPTCAILGGFVAQAVLNALGQREEPVVNWCILDAAMGSADIHLLGPASMAQPTAL</sequence>